<reference evidence="1 2" key="1">
    <citation type="submission" date="2018-06" db="EMBL/GenBank/DDBJ databases">
        <title>A transcriptomic atlas of mushroom development highlights an independent origin of complex multicellularity.</title>
        <authorList>
            <consortium name="DOE Joint Genome Institute"/>
            <person name="Krizsan K."/>
            <person name="Almasi E."/>
            <person name="Merenyi Z."/>
            <person name="Sahu N."/>
            <person name="Viragh M."/>
            <person name="Koszo T."/>
            <person name="Mondo S."/>
            <person name="Kiss B."/>
            <person name="Balint B."/>
            <person name="Kues U."/>
            <person name="Barry K."/>
            <person name="Hegedus J.C."/>
            <person name="Henrissat B."/>
            <person name="Johnson J."/>
            <person name="Lipzen A."/>
            <person name="Ohm R."/>
            <person name="Nagy I."/>
            <person name="Pangilinan J."/>
            <person name="Yan J."/>
            <person name="Xiong Y."/>
            <person name="Grigoriev I.V."/>
            <person name="Hibbett D.S."/>
            <person name="Nagy L.G."/>
        </authorList>
    </citation>
    <scope>NUCLEOTIDE SEQUENCE [LARGE SCALE GENOMIC DNA]</scope>
    <source>
        <strain evidence="1 2">SZMC22713</strain>
    </source>
</reference>
<feature type="non-terminal residue" evidence="1">
    <location>
        <position position="158"/>
    </location>
</feature>
<name>A0A4Y7QFL0_9AGAM</name>
<evidence type="ECO:0000313" key="2">
    <source>
        <dbReference type="Proteomes" id="UP000294933"/>
    </source>
</evidence>
<dbReference type="EMBL" id="ML170161">
    <property type="protein sequence ID" value="TDL26453.1"/>
    <property type="molecule type" value="Genomic_DNA"/>
</dbReference>
<organism evidence="1 2">
    <name type="scientific">Rickenella mellea</name>
    <dbReference type="NCBI Taxonomy" id="50990"/>
    <lineage>
        <taxon>Eukaryota</taxon>
        <taxon>Fungi</taxon>
        <taxon>Dikarya</taxon>
        <taxon>Basidiomycota</taxon>
        <taxon>Agaricomycotina</taxon>
        <taxon>Agaricomycetes</taxon>
        <taxon>Hymenochaetales</taxon>
        <taxon>Rickenellaceae</taxon>
        <taxon>Rickenella</taxon>
    </lineage>
</organism>
<protein>
    <recommendedName>
        <fullName evidence="3">DNA/RNA polymerase</fullName>
    </recommendedName>
</protein>
<dbReference type="Proteomes" id="UP000294933">
    <property type="component" value="Unassembled WGS sequence"/>
</dbReference>
<dbReference type="AlphaFoldDB" id="A0A4Y7QFL0"/>
<proteinExistence type="predicted"/>
<gene>
    <name evidence="1" type="ORF">BD410DRAFT_704100</name>
</gene>
<dbReference type="VEuPathDB" id="FungiDB:BD410DRAFT_704100"/>
<dbReference type="STRING" id="50990.A0A4Y7QFL0"/>
<keyword evidence="2" id="KW-1185">Reference proteome</keyword>
<evidence type="ECO:0000313" key="1">
    <source>
        <dbReference type="EMBL" id="TDL26453.1"/>
    </source>
</evidence>
<sequence length="158" mass="17757">YKKVANKIRPVATTLPEAFRIKRHYPEDPLTGLKDVPKIAPPFVPTAKFTIERHAALDIHTSTFLTPDEIALAVTVLANNENALAWNELEKGRFRNDYFDPVVIPTIEHVPWAQKTIPIAPGILPEVIDLLKEKIAAGVYETSDASYRSGWFVVKKKN</sequence>
<dbReference type="OrthoDB" id="5599163at2759"/>
<feature type="non-terminal residue" evidence="1">
    <location>
        <position position="1"/>
    </location>
</feature>
<evidence type="ECO:0008006" key="3">
    <source>
        <dbReference type="Google" id="ProtNLM"/>
    </source>
</evidence>
<accession>A0A4Y7QFL0</accession>